<proteinExistence type="predicted"/>
<reference evidence="2 3" key="1">
    <citation type="journal article" date="2023" name="Plants (Basel)">
        <title>Bridging the Gap: Combining Genomics and Transcriptomics Approaches to Understand Stylosanthes scabra, an Orphan Legume from the Brazilian Caatinga.</title>
        <authorList>
            <person name="Ferreira-Neto J.R.C."/>
            <person name="da Silva M.D."/>
            <person name="Binneck E."/>
            <person name="de Melo N.F."/>
            <person name="da Silva R.H."/>
            <person name="de Melo A.L.T.M."/>
            <person name="Pandolfi V."/>
            <person name="Bustamante F.O."/>
            <person name="Brasileiro-Vidal A.C."/>
            <person name="Benko-Iseppon A.M."/>
        </authorList>
    </citation>
    <scope>NUCLEOTIDE SEQUENCE [LARGE SCALE GENOMIC DNA]</scope>
    <source>
        <tissue evidence="2">Leaves</tissue>
    </source>
</reference>
<dbReference type="EMBL" id="JASCZI010065432">
    <property type="protein sequence ID" value="MED6141928.1"/>
    <property type="molecule type" value="Genomic_DNA"/>
</dbReference>
<accession>A0ABU6T1R9</accession>
<evidence type="ECO:0000313" key="3">
    <source>
        <dbReference type="Proteomes" id="UP001341840"/>
    </source>
</evidence>
<dbReference type="Proteomes" id="UP001341840">
    <property type="component" value="Unassembled WGS sequence"/>
</dbReference>
<protein>
    <submittedName>
        <fullName evidence="2">Uncharacterized protein</fullName>
    </submittedName>
</protein>
<name>A0ABU6T1R9_9FABA</name>
<evidence type="ECO:0000313" key="2">
    <source>
        <dbReference type="EMBL" id="MED6141928.1"/>
    </source>
</evidence>
<comment type="caution">
    <text evidence="2">The sequence shown here is derived from an EMBL/GenBank/DDBJ whole genome shotgun (WGS) entry which is preliminary data.</text>
</comment>
<feature type="region of interest" description="Disordered" evidence="1">
    <location>
        <begin position="53"/>
        <end position="83"/>
    </location>
</feature>
<keyword evidence="3" id="KW-1185">Reference proteome</keyword>
<sequence>MWVINQGHHIMIPTPTLIIPVGEITPISAGEAIKGSKGNGTTTILKDNHHSLHLNLPRSNQAEKETTTIPIPRPKPSSGKPKPLSKFLQVFSCLEVNAPLLKNLSEMPTYVHSLKELLLKKRSLKKGDTVVMT</sequence>
<gene>
    <name evidence="2" type="ORF">PIB30_108348</name>
</gene>
<evidence type="ECO:0000256" key="1">
    <source>
        <dbReference type="SAM" id="MobiDB-lite"/>
    </source>
</evidence>
<organism evidence="2 3">
    <name type="scientific">Stylosanthes scabra</name>
    <dbReference type="NCBI Taxonomy" id="79078"/>
    <lineage>
        <taxon>Eukaryota</taxon>
        <taxon>Viridiplantae</taxon>
        <taxon>Streptophyta</taxon>
        <taxon>Embryophyta</taxon>
        <taxon>Tracheophyta</taxon>
        <taxon>Spermatophyta</taxon>
        <taxon>Magnoliopsida</taxon>
        <taxon>eudicotyledons</taxon>
        <taxon>Gunneridae</taxon>
        <taxon>Pentapetalae</taxon>
        <taxon>rosids</taxon>
        <taxon>fabids</taxon>
        <taxon>Fabales</taxon>
        <taxon>Fabaceae</taxon>
        <taxon>Papilionoideae</taxon>
        <taxon>50 kb inversion clade</taxon>
        <taxon>dalbergioids sensu lato</taxon>
        <taxon>Dalbergieae</taxon>
        <taxon>Pterocarpus clade</taxon>
        <taxon>Stylosanthes</taxon>
    </lineage>
</organism>